<dbReference type="AlphaFoldDB" id="J4GXV2"/>
<sequence length="448" mass="50802">MRDHTREVMTNGKDISLDSGEFLLRTPSDNRTREGTAGTGRSKRRGGTHSGRGKKHSSDAKYRSSRSNTAPKGDAGHHYGDQPPPQDKHHRYYQYHPKAHYRIVFEEVCDVLHQETSLIPIFSYLSQTALVLQFLHEAGWVHRDLSTGNILILNGKVKLADFEYAKRLDDQADAHEIRTGTADFISVEVDRQQYFFAFTSYIDSDELATSMEAEDDESQTSQQKLSRSDVIFRYNPMHDFESLWWISVHVLFNKQVVMVNEKSPPSHDYRRQRTWAAGVFYGLSARQSALSAGNTDFQDAIETLCPDLRRFGKMVHALKDALLKRYIDIEKDISKLPRRTAAGEVPRRFIRGFGVLGCSKSNEKHQEILIGPISQQHFEVSTKAAASPEVPEGQPEITKGRPARASTPISTPLVSQPLGEDHLERRIRIQTRSMTAKARAQESVPKTR</sequence>
<feature type="region of interest" description="Disordered" evidence="1">
    <location>
        <begin position="384"/>
        <end position="422"/>
    </location>
</feature>
<reference evidence="3 4" key="1">
    <citation type="journal article" date="2012" name="Appl. Environ. Microbiol.">
        <title>Short-read sequencing for genomic analysis of the brown rot fungus Fibroporia radiculosa.</title>
        <authorList>
            <person name="Tang J.D."/>
            <person name="Perkins A.D."/>
            <person name="Sonstegard T.S."/>
            <person name="Schroeder S.G."/>
            <person name="Burgess S.C."/>
            <person name="Diehl S.V."/>
        </authorList>
    </citation>
    <scope>NUCLEOTIDE SEQUENCE [LARGE SCALE GENOMIC DNA]</scope>
    <source>
        <strain evidence="3 4">TFFH 294</strain>
    </source>
</reference>
<dbReference type="InParanoid" id="J4GXV2"/>
<dbReference type="InterPro" id="IPR011009">
    <property type="entry name" value="Kinase-like_dom_sf"/>
</dbReference>
<dbReference type="PANTHER" id="PTHR24361">
    <property type="entry name" value="MITOGEN-ACTIVATED KINASE KINASE KINASE"/>
    <property type="match status" value="1"/>
</dbReference>
<dbReference type="Pfam" id="PF17667">
    <property type="entry name" value="Pkinase_fungal"/>
    <property type="match status" value="1"/>
</dbReference>
<dbReference type="SUPFAM" id="SSF56112">
    <property type="entry name" value="Protein kinase-like (PK-like)"/>
    <property type="match status" value="1"/>
</dbReference>
<dbReference type="GeneID" id="24101660"/>
<evidence type="ECO:0000259" key="2">
    <source>
        <dbReference type="PROSITE" id="PS50011"/>
    </source>
</evidence>
<dbReference type="OrthoDB" id="2803898at2759"/>
<dbReference type="GO" id="GO:0005737">
    <property type="term" value="C:cytoplasm"/>
    <property type="evidence" value="ECO:0007669"/>
    <property type="project" value="TreeGrafter"/>
</dbReference>
<keyword evidence="4" id="KW-1185">Reference proteome</keyword>
<dbReference type="InterPro" id="IPR040976">
    <property type="entry name" value="Pkinase_fungal"/>
</dbReference>
<protein>
    <recommendedName>
        <fullName evidence="2">Protein kinase domain-containing protein</fullName>
    </recommendedName>
</protein>
<dbReference type="RefSeq" id="XP_012176781.1">
    <property type="nucleotide sequence ID" value="XM_012321391.1"/>
</dbReference>
<dbReference type="Proteomes" id="UP000006352">
    <property type="component" value="Unassembled WGS sequence"/>
</dbReference>
<evidence type="ECO:0000313" key="4">
    <source>
        <dbReference type="Proteomes" id="UP000006352"/>
    </source>
</evidence>
<dbReference type="Gene3D" id="1.10.510.10">
    <property type="entry name" value="Transferase(Phosphotransferase) domain 1"/>
    <property type="match status" value="1"/>
</dbReference>
<organism evidence="3 4">
    <name type="scientific">Fibroporia radiculosa</name>
    <dbReference type="NCBI Taxonomy" id="599839"/>
    <lineage>
        <taxon>Eukaryota</taxon>
        <taxon>Fungi</taxon>
        <taxon>Dikarya</taxon>
        <taxon>Basidiomycota</taxon>
        <taxon>Agaricomycotina</taxon>
        <taxon>Agaricomycetes</taxon>
        <taxon>Polyporales</taxon>
        <taxon>Fibroporiaceae</taxon>
        <taxon>Fibroporia</taxon>
    </lineage>
</organism>
<dbReference type="InterPro" id="IPR000719">
    <property type="entry name" value="Prot_kinase_dom"/>
</dbReference>
<dbReference type="GO" id="GO:0004674">
    <property type="term" value="F:protein serine/threonine kinase activity"/>
    <property type="evidence" value="ECO:0007669"/>
    <property type="project" value="TreeGrafter"/>
</dbReference>
<dbReference type="InterPro" id="IPR053235">
    <property type="entry name" value="Ser_Thr_kinase"/>
</dbReference>
<dbReference type="GO" id="GO:0005524">
    <property type="term" value="F:ATP binding"/>
    <property type="evidence" value="ECO:0007669"/>
    <property type="project" value="InterPro"/>
</dbReference>
<feature type="compositionally biased region" description="Basic residues" evidence="1">
    <location>
        <begin position="41"/>
        <end position="55"/>
    </location>
</feature>
<dbReference type="EMBL" id="HE797490">
    <property type="protein sequence ID" value="CCM06760.1"/>
    <property type="molecule type" value="Genomic_DNA"/>
</dbReference>
<dbReference type="HOGENOM" id="CLU_559014_0_0_1"/>
<evidence type="ECO:0000256" key="1">
    <source>
        <dbReference type="SAM" id="MobiDB-lite"/>
    </source>
</evidence>
<evidence type="ECO:0000313" key="3">
    <source>
        <dbReference type="EMBL" id="CCM06760.1"/>
    </source>
</evidence>
<gene>
    <name evidence="3" type="ORF">FIBRA_09058</name>
</gene>
<accession>J4GXV2</accession>
<name>J4GXV2_9APHY</name>
<feature type="region of interest" description="Disordered" evidence="1">
    <location>
        <begin position="1"/>
        <end position="90"/>
    </location>
</feature>
<feature type="domain" description="Protein kinase" evidence="2">
    <location>
        <begin position="1"/>
        <end position="323"/>
    </location>
</feature>
<dbReference type="PROSITE" id="PS50011">
    <property type="entry name" value="PROTEIN_KINASE_DOM"/>
    <property type="match status" value="1"/>
</dbReference>
<proteinExistence type="predicted"/>